<dbReference type="Proteomes" id="UP001595818">
    <property type="component" value="Unassembled WGS sequence"/>
</dbReference>
<reference evidence="3" key="1">
    <citation type="journal article" date="2019" name="Int. J. Syst. Evol. Microbiol.">
        <title>The Global Catalogue of Microorganisms (GCM) 10K type strain sequencing project: providing services to taxonomists for standard genome sequencing and annotation.</title>
        <authorList>
            <consortium name="The Broad Institute Genomics Platform"/>
            <consortium name="The Broad Institute Genome Sequencing Center for Infectious Disease"/>
            <person name="Wu L."/>
            <person name="Ma J."/>
        </authorList>
    </citation>
    <scope>NUCLEOTIDE SEQUENCE [LARGE SCALE GENOMIC DNA]</scope>
    <source>
        <strain evidence="3">CGMCC 4.7466</strain>
    </source>
</reference>
<keyword evidence="3" id="KW-1185">Reference proteome</keyword>
<dbReference type="InterPro" id="IPR015943">
    <property type="entry name" value="WD40/YVTN_repeat-like_dom_sf"/>
</dbReference>
<proteinExistence type="predicted"/>
<dbReference type="EMBL" id="JBHSJJ010000005">
    <property type="protein sequence ID" value="MFC4872029.1"/>
    <property type="molecule type" value="Genomic_DNA"/>
</dbReference>
<comment type="caution">
    <text evidence="2">The sequence shown here is derived from an EMBL/GenBank/DDBJ whole genome shotgun (WGS) entry which is preliminary data.</text>
</comment>
<feature type="signal peptide" evidence="1">
    <location>
        <begin position="1"/>
        <end position="22"/>
    </location>
</feature>
<accession>A0ABV9T047</accession>
<dbReference type="RefSeq" id="WP_377064063.1">
    <property type="nucleotide sequence ID" value="NZ_JBHSJJ010000005.1"/>
</dbReference>
<gene>
    <name evidence="2" type="ORF">ACFPFU_10040</name>
</gene>
<sequence length="721" mass="83016">MMKGCLPGLLAWFCFWSATVSAQVEDRPFIQAVSHQYKVAGHDGQLRLKKTVIDYDDIVYVLSDKGLFWLFEDKLIPDIRYSSLAGKIPVDIYAQEGTGYLYYLYEDHFLTNALAGKPYGEFPSGKYQLMAVNHTGEVLLAGGKNAGIYFRGQLRELSGIPSDIIKVHVHEGVFYLQTKDSLLKITASSKPERIFEMKGLQSVAFRKDEILIGSHGGYKGISLTDQSQRFDWQRKVPVPDIYHLAVHGGELWAGTPEGVFKRQPDGGFRYYASKRWLDDNKVVDMGFDSKGNPYILSPTGLNEIEFRKVTLADKAAHYEAKIRKRHIRFGFSTETKLTDPDNLGMNVLVDDDNDGLWTSFYLGSMAFKYATTGDGKAKRYAWESFEAFERLLSVNQLEGFPSRTFERTGYKVSGPTKWRTSPDKGWEWKGHTSSDEFVGYIFVAAVMDEFVVETESEKKRVADFIDEILMHMINNDYYFVDIDGEPTLWGRWNPEYINWYPETVVDRKLGSTTLIAGLQLGYALTGKALYKEEAYRLMEKHGYLDNIKIDLRKIGATPDVIFQGHNMGDGGWNHSDDEMAFLSYWVLYRYAFDEQLKKDYAWVIRNHWEIEKPERNALWSIITYGTEGSIDQQSVRWHLEGFPWDLVRYDVKNSHRKDLEFLEPNFRGQTTPNLIHQDERRIIRHNTNPFELDGGRGGRTELTGDEYLLPYWMGRYLGVIP</sequence>
<organism evidence="2 3">
    <name type="scientific">Negadavirga shengliensis</name>
    <dbReference type="NCBI Taxonomy" id="1389218"/>
    <lineage>
        <taxon>Bacteria</taxon>
        <taxon>Pseudomonadati</taxon>
        <taxon>Bacteroidota</taxon>
        <taxon>Cytophagia</taxon>
        <taxon>Cytophagales</taxon>
        <taxon>Cyclobacteriaceae</taxon>
        <taxon>Negadavirga</taxon>
    </lineage>
</organism>
<feature type="chain" id="PRO_5047225224" evidence="1">
    <location>
        <begin position="23"/>
        <end position="721"/>
    </location>
</feature>
<evidence type="ECO:0000313" key="2">
    <source>
        <dbReference type="EMBL" id="MFC4872029.1"/>
    </source>
</evidence>
<keyword evidence="1" id="KW-0732">Signal</keyword>
<evidence type="ECO:0000256" key="1">
    <source>
        <dbReference type="SAM" id="SignalP"/>
    </source>
</evidence>
<evidence type="ECO:0000313" key="3">
    <source>
        <dbReference type="Proteomes" id="UP001595818"/>
    </source>
</evidence>
<dbReference type="Gene3D" id="2.130.10.10">
    <property type="entry name" value="YVTN repeat-like/Quinoprotein amine dehydrogenase"/>
    <property type="match status" value="1"/>
</dbReference>
<name>A0ABV9T047_9BACT</name>
<protein>
    <submittedName>
        <fullName evidence="2">Uncharacterized protein</fullName>
    </submittedName>
</protein>